<dbReference type="InterPro" id="IPR014262">
    <property type="entry name" value="HAF_rpt"/>
</dbReference>
<name>A0ABW8IS01_9GAMM</name>
<evidence type="ECO:0000313" key="3">
    <source>
        <dbReference type="Proteomes" id="UP001620405"/>
    </source>
</evidence>
<feature type="signal peptide" evidence="1">
    <location>
        <begin position="1"/>
        <end position="26"/>
    </location>
</feature>
<keyword evidence="3" id="KW-1185">Reference proteome</keyword>
<feature type="chain" id="PRO_5046009774" description="Extracellular repeat, HAF family" evidence="1">
    <location>
        <begin position="27"/>
        <end position="391"/>
    </location>
</feature>
<evidence type="ECO:0000313" key="2">
    <source>
        <dbReference type="EMBL" id="MFK2872724.1"/>
    </source>
</evidence>
<dbReference type="NCBIfam" id="TIGR02913">
    <property type="entry name" value="HAF_rpt"/>
    <property type="match status" value="3"/>
</dbReference>
<keyword evidence="1" id="KW-0732">Signal</keyword>
<sequence>MRRITSVMVAAACATGLLVGPASVLAAPAQYRVSNLGSLGGTSSAGISINNFGLVSGFSNLAGNQSMHAALWLNGSAFDLGTLGGANSGITWPVKNNYGVLVGIAETSQVDPLGENWSCSAFFPTITGHTCLGFVWRWGHMHALPTLGGNNGFATAANDLGLIVGWAENTVHDSTCDPTSTQVLQFKPVVWGPDDNDIQALPLISGDTSGAATAINDLGQIVGISGICDQAVGRYSAIHAVLWQNNKVTDLGNLGVLAWNTPMAINQRGVVVGFANVPGGGSAGNFNAHAFIWTAAGGMRDLGTLPGDSISEALGINDQGLVVGESCGASGCRAVLWQNGNIVDLNTRVAPGYSDQLVYANDINDAGKITGQSFNATSGVSSTFLAVPDGH</sequence>
<gene>
    <name evidence="2" type="ORF">ISP13_04205</name>
</gene>
<proteinExistence type="predicted"/>
<dbReference type="EMBL" id="JADIKG010000010">
    <property type="protein sequence ID" value="MFK2872724.1"/>
    <property type="molecule type" value="Genomic_DNA"/>
</dbReference>
<comment type="caution">
    <text evidence="2">The sequence shown here is derived from an EMBL/GenBank/DDBJ whole genome shotgun (WGS) entry which is preliminary data.</text>
</comment>
<accession>A0ABW8IS01</accession>
<organism evidence="2 3">
    <name type="scientific">Dyella lipolytica</name>
    <dbReference type="NCBI Taxonomy" id="1867835"/>
    <lineage>
        <taxon>Bacteria</taxon>
        <taxon>Pseudomonadati</taxon>
        <taxon>Pseudomonadota</taxon>
        <taxon>Gammaproteobacteria</taxon>
        <taxon>Lysobacterales</taxon>
        <taxon>Rhodanobacteraceae</taxon>
        <taxon>Dyella</taxon>
    </lineage>
</organism>
<dbReference type="RefSeq" id="WP_284394867.1">
    <property type="nucleotide sequence ID" value="NZ_BSNQ01000001.1"/>
</dbReference>
<evidence type="ECO:0008006" key="4">
    <source>
        <dbReference type="Google" id="ProtNLM"/>
    </source>
</evidence>
<reference evidence="2 3" key="1">
    <citation type="submission" date="2020-10" db="EMBL/GenBank/DDBJ databases">
        <title>Phylogeny of dyella-like bacteria.</title>
        <authorList>
            <person name="Fu J."/>
        </authorList>
    </citation>
    <scope>NUCLEOTIDE SEQUENCE [LARGE SCALE GENOMIC DNA]</scope>
    <source>
        <strain evidence="2 3">DHOB07</strain>
    </source>
</reference>
<protein>
    <recommendedName>
        <fullName evidence="4">Extracellular repeat, HAF family</fullName>
    </recommendedName>
</protein>
<evidence type="ECO:0000256" key="1">
    <source>
        <dbReference type="SAM" id="SignalP"/>
    </source>
</evidence>
<dbReference type="Proteomes" id="UP001620405">
    <property type="component" value="Unassembled WGS sequence"/>
</dbReference>